<keyword evidence="2" id="KW-0732">Signal</keyword>
<evidence type="ECO:0000313" key="3">
    <source>
        <dbReference type="EMBL" id="EPS45194.1"/>
    </source>
</evidence>
<evidence type="ECO:0000256" key="2">
    <source>
        <dbReference type="SAM" id="SignalP"/>
    </source>
</evidence>
<protein>
    <submittedName>
        <fullName evidence="3">Uncharacterized protein</fullName>
    </submittedName>
</protein>
<feature type="signal peptide" evidence="2">
    <location>
        <begin position="1"/>
        <end position="21"/>
    </location>
</feature>
<proteinExistence type="predicted"/>
<sequence length="120" mass="12301">MKPVATIFFATLSFLPSLTVAQVAAGGGVLPASAPPATTVWVTVTDALGGVQTVPSLYTQEFRSPPPMVALKSGQIGLGQWATEDGAPAAVTTDTVQQPAKRTALPSMGRHKRCAGGECH</sequence>
<feature type="region of interest" description="Disordered" evidence="1">
    <location>
        <begin position="90"/>
        <end position="120"/>
    </location>
</feature>
<name>S8AQP4_DACHA</name>
<dbReference type="EMBL" id="AQGS01000021">
    <property type="protein sequence ID" value="EPS45194.1"/>
    <property type="molecule type" value="Genomic_DNA"/>
</dbReference>
<dbReference type="Proteomes" id="UP000015100">
    <property type="component" value="Unassembled WGS sequence"/>
</dbReference>
<evidence type="ECO:0000313" key="4">
    <source>
        <dbReference type="Proteomes" id="UP000015100"/>
    </source>
</evidence>
<reference evidence="4" key="2">
    <citation type="submission" date="2013-04" db="EMBL/GenBank/DDBJ databases">
        <title>Genomic mechanisms accounting for the adaptation to parasitism in nematode-trapping fungi.</title>
        <authorList>
            <person name="Ahren D.G."/>
        </authorList>
    </citation>
    <scope>NUCLEOTIDE SEQUENCE [LARGE SCALE GENOMIC DNA]</scope>
    <source>
        <strain evidence="4">CBS 200.50</strain>
    </source>
</reference>
<accession>S8AQP4</accession>
<dbReference type="HOGENOM" id="CLU_2049615_0_0_1"/>
<feature type="chain" id="PRO_5004560720" evidence="2">
    <location>
        <begin position="22"/>
        <end position="120"/>
    </location>
</feature>
<evidence type="ECO:0000256" key="1">
    <source>
        <dbReference type="SAM" id="MobiDB-lite"/>
    </source>
</evidence>
<reference evidence="3 4" key="1">
    <citation type="journal article" date="2013" name="PLoS Genet.">
        <title>Genomic mechanisms accounting for the adaptation to parasitism in nematode-trapping fungi.</title>
        <authorList>
            <person name="Meerupati T."/>
            <person name="Andersson K.M."/>
            <person name="Friman E."/>
            <person name="Kumar D."/>
            <person name="Tunlid A."/>
            <person name="Ahren D."/>
        </authorList>
    </citation>
    <scope>NUCLEOTIDE SEQUENCE [LARGE SCALE GENOMIC DNA]</scope>
    <source>
        <strain evidence="3 4">CBS 200.50</strain>
    </source>
</reference>
<keyword evidence="4" id="KW-1185">Reference proteome</keyword>
<dbReference type="OMA" id="QWETEAR"/>
<dbReference type="InterPro" id="IPR031452">
    <property type="entry name" value="Kre1"/>
</dbReference>
<dbReference type="AlphaFoldDB" id="S8AQP4"/>
<organism evidence="3 4">
    <name type="scientific">Dactylellina haptotyla (strain CBS 200.50)</name>
    <name type="common">Nematode-trapping fungus</name>
    <name type="synonym">Monacrosporium haptotylum</name>
    <dbReference type="NCBI Taxonomy" id="1284197"/>
    <lineage>
        <taxon>Eukaryota</taxon>
        <taxon>Fungi</taxon>
        <taxon>Dikarya</taxon>
        <taxon>Ascomycota</taxon>
        <taxon>Pezizomycotina</taxon>
        <taxon>Orbiliomycetes</taxon>
        <taxon>Orbiliales</taxon>
        <taxon>Orbiliaceae</taxon>
        <taxon>Dactylellina</taxon>
    </lineage>
</organism>
<dbReference type="GO" id="GO:0031505">
    <property type="term" value="P:fungal-type cell wall organization"/>
    <property type="evidence" value="ECO:0007669"/>
    <property type="project" value="InterPro"/>
</dbReference>
<dbReference type="Pfam" id="PF17056">
    <property type="entry name" value="KRE1"/>
    <property type="match status" value="1"/>
</dbReference>
<gene>
    <name evidence="3" type="ORF">H072_827</name>
</gene>
<comment type="caution">
    <text evidence="3">The sequence shown here is derived from an EMBL/GenBank/DDBJ whole genome shotgun (WGS) entry which is preliminary data.</text>
</comment>
<dbReference type="OrthoDB" id="5391355at2759"/>